<sequence length="223" mass="26113">MSKKFSLPAWQKTILKAIATSDIGKIIVWGGGTALADMYLGHRRSFDLDFFVDNPLTNGEVDSILVVLRDLNIKKVNYKQEKNRWFYFVSDKNSEIKLEFVYYPFTRLQKPKTTEYGIKVESLTDLIANKTFALYERAEPKDVYDLYAIMQNRKMSLEKLLQLAHKKFGVDLDPVYFTAQITKAIEKVDLIKVLLFEKDDLRKELENYFVPKIKQLVLKRIPR</sequence>
<evidence type="ECO:0008006" key="3">
    <source>
        <dbReference type="Google" id="ProtNLM"/>
    </source>
</evidence>
<comment type="caution">
    <text evidence="1">The sequence shown here is derived from an EMBL/GenBank/DDBJ whole genome shotgun (WGS) entry which is preliminary data.</text>
</comment>
<name>A0A2M6R8Q3_9BACT</name>
<organism evidence="1 2">
    <name type="scientific">Candidatus Berkelbacteria bacterium CG10_big_fil_rev_8_21_14_0_10_43_14</name>
    <dbReference type="NCBI Taxonomy" id="1974515"/>
    <lineage>
        <taxon>Bacteria</taxon>
        <taxon>Candidatus Berkelbacteria</taxon>
    </lineage>
</organism>
<gene>
    <name evidence="1" type="ORF">COT79_01770</name>
</gene>
<accession>A0A2M6R8Q3</accession>
<reference evidence="2" key="1">
    <citation type="submission" date="2017-09" db="EMBL/GenBank/DDBJ databases">
        <title>Depth-based differentiation of microbial function through sediment-hosted aquifers and enrichment of novel symbionts in the deep terrestrial subsurface.</title>
        <authorList>
            <person name="Probst A.J."/>
            <person name="Ladd B."/>
            <person name="Jarett J.K."/>
            <person name="Geller-Mcgrath D.E."/>
            <person name="Sieber C.M.K."/>
            <person name="Emerson J.B."/>
            <person name="Anantharaman K."/>
            <person name="Thomas B.C."/>
            <person name="Malmstrom R."/>
            <person name="Stieglmeier M."/>
            <person name="Klingl A."/>
            <person name="Woyke T."/>
            <person name="Ryan C.M."/>
            <person name="Banfield J.F."/>
        </authorList>
    </citation>
    <scope>NUCLEOTIDE SEQUENCE [LARGE SCALE GENOMIC DNA]</scope>
</reference>
<dbReference type="AlphaFoldDB" id="A0A2M6R8Q3"/>
<dbReference type="Pfam" id="PF08843">
    <property type="entry name" value="AbiEii"/>
    <property type="match status" value="1"/>
</dbReference>
<evidence type="ECO:0000313" key="1">
    <source>
        <dbReference type="EMBL" id="PIS06978.1"/>
    </source>
</evidence>
<proteinExistence type="predicted"/>
<dbReference type="InterPro" id="IPR014942">
    <property type="entry name" value="AbiEii"/>
</dbReference>
<protein>
    <recommendedName>
        <fullName evidence="3">Nucleotidyl transferase AbiEii/AbiGii toxin family protein</fullName>
    </recommendedName>
</protein>
<dbReference type="EMBL" id="PEZX01000025">
    <property type="protein sequence ID" value="PIS06978.1"/>
    <property type="molecule type" value="Genomic_DNA"/>
</dbReference>
<dbReference type="Proteomes" id="UP000231162">
    <property type="component" value="Unassembled WGS sequence"/>
</dbReference>
<evidence type="ECO:0000313" key="2">
    <source>
        <dbReference type="Proteomes" id="UP000231162"/>
    </source>
</evidence>
<dbReference type="Gene3D" id="3.10.450.620">
    <property type="entry name" value="JHP933, nucleotidyltransferase-like core domain"/>
    <property type="match status" value="1"/>
</dbReference>